<reference evidence="2 3" key="1">
    <citation type="submission" date="2021-11" db="EMBL/GenBank/DDBJ databases">
        <authorList>
            <person name="Oh E.-T."/>
            <person name="Kim S.-B."/>
        </authorList>
    </citation>
    <scope>NUCLEOTIDE SEQUENCE [LARGE SCALE GENOMIC DNA]</scope>
    <source>
        <strain evidence="2 3">MMS20-SJTR3</strain>
    </source>
</reference>
<sequence length="146" mass="16016">MLLTTSAIWFETSLASARAASNVRDYLQAFHAADSALTVCEREVLAAASDASAEPFAQGQPRQWQLETVFDAGAVTPIAAWPGSSRAPQCLIEPWRLANRTDATAWLLTARGFGRSSETQVWLQSELAIEDGAIERHWRRVAAQPF</sequence>
<dbReference type="InterPro" id="IPR025205">
    <property type="entry name" value="PilX/PilW_C"/>
</dbReference>
<evidence type="ECO:0000313" key="3">
    <source>
        <dbReference type="Proteomes" id="UP001431019"/>
    </source>
</evidence>
<comment type="caution">
    <text evidence="2">The sequence shown here is derived from an EMBL/GenBank/DDBJ whole genome shotgun (WGS) entry which is preliminary data.</text>
</comment>
<dbReference type="Proteomes" id="UP001431019">
    <property type="component" value="Unassembled WGS sequence"/>
</dbReference>
<gene>
    <name evidence="2" type="ORF">LJ656_04715</name>
</gene>
<feature type="domain" description="PilX/PilW C-terminal" evidence="1">
    <location>
        <begin position="64"/>
        <end position="126"/>
    </location>
</feature>
<accession>A0ABS8JPT7</accession>
<evidence type="ECO:0000313" key="2">
    <source>
        <dbReference type="EMBL" id="MCC8391882.1"/>
    </source>
</evidence>
<evidence type="ECO:0000259" key="1">
    <source>
        <dbReference type="Pfam" id="PF13681"/>
    </source>
</evidence>
<proteinExistence type="predicted"/>
<organism evidence="2 3">
    <name type="scientific">Paraburkholderia sejongensis</name>
    <dbReference type="NCBI Taxonomy" id="2886946"/>
    <lineage>
        <taxon>Bacteria</taxon>
        <taxon>Pseudomonadati</taxon>
        <taxon>Pseudomonadota</taxon>
        <taxon>Betaproteobacteria</taxon>
        <taxon>Burkholderiales</taxon>
        <taxon>Burkholderiaceae</taxon>
        <taxon>Paraburkholderia</taxon>
    </lineage>
</organism>
<keyword evidence="3" id="KW-1185">Reference proteome</keyword>
<dbReference type="EMBL" id="JAJITD010000002">
    <property type="protein sequence ID" value="MCC8391882.1"/>
    <property type="molecule type" value="Genomic_DNA"/>
</dbReference>
<name>A0ABS8JPT7_9BURK</name>
<protein>
    <submittedName>
        <fullName evidence="2">Pilus assembly protein</fullName>
    </submittedName>
</protein>
<dbReference type="Pfam" id="PF13681">
    <property type="entry name" value="PilX"/>
    <property type="match status" value="1"/>
</dbReference>